<dbReference type="GO" id="GO:0010073">
    <property type="term" value="P:meristem maintenance"/>
    <property type="evidence" value="ECO:0007669"/>
    <property type="project" value="InterPro"/>
</dbReference>
<comment type="caution">
    <text evidence="2">The sequence shown here is derived from an EMBL/GenBank/DDBJ whole genome shotgun (WGS) entry which is preliminary data.</text>
</comment>
<gene>
    <name evidence="2" type="ORF">QVD17_07277</name>
</gene>
<reference evidence="2" key="1">
    <citation type="journal article" date="2023" name="bioRxiv">
        <title>Improved chromosome-level genome assembly for marigold (Tagetes erecta).</title>
        <authorList>
            <person name="Jiang F."/>
            <person name="Yuan L."/>
            <person name="Wang S."/>
            <person name="Wang H."/>
            <person name="Xu D."/>
            <person name="Wang A."/>
            <person name="Fan W."/>
        </authorList>
    </citation>
    <scope>NUCLEOTIDE SEQUENCE</scope>
    <source>
        <strain evidence="2">WSJ</strain>
        <tissue evidence="2">Leaf</tissue>
    </source>
</reference>
<organism evidence="2 3">
    <name type="scientific">Tagetes erecta</name>
    <name type="common">African marigold</name>
    <dbReference type="NCBI Taxonomy" id="13708"/>
    <lineage>
        <taxon>Eukaryota</taxon>
        <taxon>Viridiplantae</taxon>
        <taxon>Streptophyta</taxon>
        <taxon>Embryophyta</taxon>
        <taxon>Tracheophyta</taxon>
        <taxon>Spermatophyta</taxon>
        <taxon>Magnoliopsida</taxon>
        <taxon>eudicotyledons</taxon>
        <taxon>Gunneridae</taxon>
        <taxon>Pentapetalae</taxon>
        <taxon>asterids</taxon>
        <taxon>campanulids</taxon>
        <taxon>Asterales</taxon>
        <taxon>Asteraceae</taxon>
        <taxon>Asteroideae</taxon>
        <taxon>Heliantheae alliance</taxon>
        <taxon>Tageteae</taxon>
        <taxon>Tagetes</taxon>
    </lineage>
</organism>
<dbReference type="PANTHER" id="PTHR46033:SF8">
    <property type="entry name" value="PROTEIN MAINTENANCE OF MERISTEMS-LIKE"/>
    <property type="match status" value="1"/>
</dbReference>
<dbReference type="Proteomes" id="UP001229421">
    <property type="component" value="Unassembled WGS sequence"/>
</dbReference>
<evidence type="ECO:0000259" key="1">
    <source>
        <dbReference type="Pfam" id="PF10536"/>
    </source>
</evidence>
<proteinExistence type="predicted"/>
<accession>A0AAD8PBZ3</accession>
<evidence type="ECO:0000313" key="3">
    <source>
        <dbReference type="Proteomes" id="UP001229421"/>
    </source>
</evidence>
<evidence type="ECO:0000313" key="2">
    <source>
        <dbReference type="EMBL" id="KAK1441408.1"/>
    </source>
</evidence>
<dbReference type="EMBL" id="JAUHHV010000001">
    <property type="protein sequence ID" value="KAK1441408.1"/>
    <property type="molecule type" value="Genomic_DNA"/>
</dbReference>
<dbReference type="InterPro" id="IPR044824">
    <property type="entry name" value="MAIN-like"/>
</dbReference>
<sequence>MLRGDFTFWVEVSGKAIELDERVTKYVDLAGFGGILRCGYRNTDRALIEALIERWRLETNIFHLPFGEVTVTLQDVNVLWGLPIEGDALVGIETSYDLGM</sequence>
<dbReference type="Pfam" id="PF10536">
    <property type="entry name" value="PMD"/>
    <property type="match status" value="1"/>
</dbReference>
<name>A0AAD8PBZ3_TARER</name>
<keyword evidence="3" id="KW-1185">Reference proteome</keyword>
<protein>
    <recommendedName>
        <fullName evidence="1">Aminotransferase-like plant mobile domain-containing protein</fullName>
    </recommendedName>
</protein>
<dbReference type="AlphaFoldDB" id="A0AAD8PBZ3"/>
<feature type="domain" description="Aminotransferase-like plant mobile" evidence="1">
    <location>
        <begin position="35"/>
        <end position="90"/>
    </location>
</feature>
<dbReference type="PANTHER" id="PTHR46033">
    <property type="entry name" value="PROTEIN MAIN-LIKE 2"/>
    <property type="match status" value="1"/>
</dbReference>
<dbReference type="InterPro" id="IPR019557">
    <property type="entry name" value="AminoTfrase-like_pln_mobile"/>
</dbReference>